<comment type="function">
    <text evidence="5">Interacts with outer membrane receptor proteins that carry out high-affinity binding and energy dependent uptake into the periplasmic space of specific substrates. It could act to transduce energy from the cytoplasmic membrane to specific energy-requiring processes in the outer membrane, resulting in the release into the periplasm of ligands bound by these outer membrane proteins.</text>
</comment>
<dbReference type="Pfam" id="PF03544">
    <property type="entry name" value="TonB_C"/>
    <property type="match status" value="1"/>
</dbReference>
<comment type="similarity">
    <text evidence="5">Belongs to the TonB family.</text>
</comment>
<comment type="subcellular location">
    <subcellularLocation>
        <location evidence="5">Cell inner membrane</location>
        <topology evidence="5">Single-pass membrane protein</topology>
        <orientation evidence="5">Periplasmic side</orientation>
    </subcellularLocation>
    <subcellularLocation>
        <location evidence="1">Membrane</location>
        <topology evidence="1">Single-pass membrane protein</topology>
    </subcellularLocation>
</comment>
<protein>
    <recommendedName>
        <fullName evidence="5">Protein TonB</fullName>
    </recommendedName>
</protein>
<name>A0ABX2JMN5_9SPHN</name>
<keyword evidence="9" id="KW-1185">Reference proteome</keyword>
<feature type="compositionally biased region" description="Gly residues" evidence="6">
    <location>
        <begin position="119"/>
        <end position="140"/>
    </location>
</feature>
<evidence type="ECO:0000313" key="9">
    <source>
        <dbReference type="Proteomes" id="UP000621447"/>
    </source>
</evidence>
<proteinExistence type="inferred from homology"/>
<keyword evidence="2" id="KW-0812">Transmembrane</keyword>
<comment type="caution">
    <text evidence="8">The sequence shown here is derived from an EMBL/GenBank/DDBJ whole genome shotgun (WGS) entry which is preliminary data.</text>
</comment>
<feature type="region of interest" description="Disordered" evidence="6">
    <location>
        <begin position="44"/>
        <end position="72"/>
    </location>
</feature>
<dbReference type="InterPro" id="IPR037682">
    <property type="entry name" value="TonB_C"/>
</dbReference>
<organism evidence="8 9">
    <name type="scientific">Sphingomonas hominis</name>
    <dbReference type="NCBI Taxonomy" id="2741495"/>
    <lineage>
        <taxon>Bacteria</taxon>
        <taxon>Pseudomonadati</taxon>
        <taxon>Pseudomonadota</taxon>
        <taxon>Alphaproteobacteria</taxon>
        <taxon>Sphingomonadales</taxon>
        <taxon>Sphingomonadaceae</taxon>
        <taxon>Sphingomonas</taxon>
    </lineage>
</organism>
<dbReference type="Gene3D" id="3.30.1150.10">
    <property type="match status" value="1"/>
</dbReference>
<dbReference type="NCBIfam" id="TIGR01352">
    <property type="entry name" value="tonB_Cterm"/>
    <property type="match status" value="1"/>
</dbReference>
<evidence type="ECO:0000256" key="3">
    <source>
        <dbReference type="ARBA" id="ARBA00022989"/>
    </source>
</evidence>
<evidence type="ECO:0000259" key="7">
    <source>
        <dbReference type="PROSITE" id="PS52015"/>
    </source>
</evidence>
<sequence>MRASGRDRAISAGSVVLLHVGALWLLLHAREPTQLATSTTSLATFEITPPPPAPPPPPRASHTDRRTGRGGLSGVKAVRSAVAAPIPLIVPPLPLSAPVSPQDGTAIVGGAAATGVGAGDGQRGDGVGSGNAGDGAGAGSGTRAQLVAGTIGPRDYPKAERSARVGGVVTVAFTVRTDGHVDGCAVTRSSGNPALDRITCQLIEARFRYTPARDAAGSPVSERRGWQQRWWVERE</sequence>
<evidence type="ECO:0000313" key="8">
    <source>
        <dbReference type="EMBL" id="NTS65095.1"/>
    </source>
</evidence>
<accession>A0ABX2JMN5</accession>
<evidence type="ECO:0000256" key="5">
    <source>
        <dbReference type="RuleBase" id="RU362123"/>
    </source>
</evidence>
<keyword evidence="3" id="KW-1133">Transmembrane helix</keyword>
<dbReference type="EMBL" id="JABULH010000002">
    <property type="protein sequence ID" value="NTS65095.1"/>
    <property type="molecule type" value="Genomic_DNA"/>
</dbReference>
<dbReference type="SUPFAM" id="SSF74653">
    <property type="entry name" value="TolA/TonB C-terminal domain"/>
    <property type="match status" value="1"/>
</dbReference>
<dbReference type="RefSeq" id="WP_174193648.1">
    <property type="nucleotide sequence ID" value="NZ_JABULH010000002.1"/>
</dbReference>
<reference evidence="8 9" key="1">
    <citation type="submission" date="2020-06" db="EMBL/GenBank/DDBJ databases">
        <title>Sphingomonas hominis sp. nov., a member of the Sphingomonas, isolated from the hair of a 22-year-old girl.</title>
        <authorList>
            <person name="Zhang D.-F."/>
            <person name="Cui X.-W."/>
        </authorList>
    </citation>
    <scope>NUCLEOTIDE SEQUENCE [LARGE SCALE GENOMIC DNA]</scope>
    <source>
        <strain evidence="8 9">HHU CXW</strain>
    </source>
</reference>
<keyword evidence="5" id="KW-0653">Protein transport</keyword>
<keyword evidence="5" id="KW-0735">Signal-anchor</keyword>
<feature type="domain" description="TonB C-terminal" evidence="7">
    <location>
        <begin position="141"/>
        <end position="233"/>
    </location>
</feature>
<dbReference type="InterPro" id="IPR006260">
    <property type="entry name" value="TonB/TolA_C"/>
</dbReference>
<evidence type="ECO:0000256" key="2">
    <source>
        <dbReference type="ARBA" id="ARBA00022692"/>
    </source>
</evidence>
<evidence type="ECO:0000256" key="1">
    <source>
        <dbReference type="ARBA" id="ARBA00004167"/>
    </source>
</evidence>
<keyword evidence="4" id="KW-0472">Membrane</keyword>
<feature type="compositionally biased region" description="Pro residues" evidence="6">
    <location>
        <begin position="48"/>
        <end position="59"/>
    </location>
</feature>
<keyword evidence="5" id="KW-0997">Cell inner membrane</keyword>
<gene>
    <name evidence="8" type="ORF">HRV97_07950</name>
</gene>
<dbReference type="InterPro" id="IPR003538">
    <property type="entry name" value="TonB"/>
</dbReference>
<feature type="region of interest" description="Disordered" evidence="6">
    <location>
        <begin position="119"/>
        <end position="141"/>
    </location>
</feature>
<evidence type="ECO:0000256" key="6">
    <source>
        <dbReference type="SAM" id="MobiDB-lite"/>
    </source>
</evidence>
<dbReference type="PRINTS" id="PR01374">
    <property type="entry name" value="TONBPROTEIN"/>
</dbReference>
<dbReference type="PROSITE" id="PS52015">
    <property type="entry name" value="TONB_CTD"/>
    <property type="match status" value="1"/>
</dbReference>
<dbReference type="Proteomes" id="UP000621447">
    <property type="component" value="Unassembled WGS sequence"/>
</dbReference>
<evidence type="ECO:0000256" key="4">
    <source>
        <dbReference type="ARBA" id="ARBA00023136"/>
    </source>
</evidence>
<keyword evidence="5" id="KW-0813">Transport</keyword>
<keyword evidence="5" id="KW-1003">Cell membrane</keyword>